<dbReference type="GO" id="GO:0005737">
    <property type="term" value="C:cytoplasm"/>
    <property type="evidence" value="ECO:0007669"/>
    <property type="project" value="TreeGrafter"/>
</dbReference>
<dbReference type="RefSeq" id="XP_005767412.1">
    <property type="nucleotide sequence ID" value="XM_005767355.1"/>
</dbReference>
<dbReference type="GeneID" id="17261058"/>
<reference evidence="4" key="1">
    <citation type="journal article" date="2013" name="Nature">
        <title>Pan genome of the phytoplankton Emiliania underpins its global distribution.</title>
        <authorList>
            <person name="Read B.A."/>
            <person name="Kegel J."/>
            <person name="Klute M.J."/>
            <person name="Kuo A."/>
            <person name="Lefebvre S.C."/>
            <person name="Maumus F."/>
            <person name="Mayer C."/>
            <person name="Miller J."/>
            <person name="Monier A."/>
            <person name="Salamov A."/>
            <person name="Young J."/>
            <person name="Aguilar M."/>
            <person name="Claverie J.M."/>
            <person name="Frickenhaus S."/>
            <person name="Gonzalez K."/>
            <person name="Herman E.K."/>
            <person name="Lin Y.C."/>
            <person name="Napier J."/>
            <person name="Ogata H."/>
            <person name="Sarno A.F."/>
            <person name="Shmutz J."/>
            <person name="Schroeder D."/>
            <person name="de Vargas C."/>
            <person name="Verret F."/>
            <person name="von Dassow P."/>
            <person name="Valentin K."/>
            <person name="Van de Peer Y."/>
            <person name="Wheeler G."/>
            <person name="Dacks J.B."/>
            <person name="Delwiche C.F."/>
            <person name="Dyhrman S.T."/>
            <person name="Glockner G."/>
            <person name="John U."/>
            <person name="Richards T."/>
            <person name="Worden A.Z."/>
            <person name="Zhang X."/>
            <person name="Grigoriev I.V."/>
            <person name="Allen A.E."/>
            <person name="Bidle K."/>
            <person name="Borodovsky M."/>
            <person name="Bowler C."/>
            <person name="Brownlee C."/>
            <person name="Cock J.M."/>
            <person name="Elias M."/>
            <person name="Gladyshev V.N."/>
            <person name="Groth M."/>
            <person name="Guda C."/>
            <person name="Hadaegh A."/>
            <person name="Iglesias-Rodriguez M.D."/>
            <person name="Jenkins J."/>
            <person name="Jones B.M."/>
            <person name="Lawson T."/>
            <person name="Leese F."/>
            <person name="Lindquist E."/>
            <person name="Lobanov A."/>
            <person name="Lomsadze A."/>
            <person name="Malik S.B."/>
            <person name="Marsh M.E."/>
            <person name="Mackinder L."/>
            <person name="Mock T."/>
            <person name="Mueller-Roeber B."/>
            <person name="Pagarete A."/>
            <person name="Parker M."/>
            <person name="Probert I."/>
            <person name="Quesneville H."/>
            <person name="Raines C."/>
            <person name="Rensing S.A."/>
            <person name="Riano-Pachon D.M."/>
            <person name="Richier S."/>
            <person name="Rokitta S."/>
            <person name="Shiraiwa Y."/>
            <person name="Soanes D.M."/>
            <person name="van der Giezen M."/>
            <person name="Wahlund T.M."/>
            <person name="Williams B."/>
            <person name="Wilson W."/>
            <person name="Wolfe G."/>
            <person name="Wurch L.L."/>
        </authorList>
    </citation>
    <scope>NUCLEOTIDE SEQUENCE</scope>
</reference>
<dbReference type="Proteomes" id="UP000013827">
    <property type="component" value="Unassembled WGS sequence"/>
</dbReference>
<dbReference type="PANTHER" id="PTHR11566">
    <property type="entry name" value="DYNAMIN"/>
    <property type="match status" value="1"/>
</dbReference>
<keyword evidence="4" id="KW-1185">Reference proteome</keyword>
<dbReference type="GO" id="GO:0016020">
    <property type="term" value="C:membrane"/>
    <property type="evidence" value="ECO:0007669"/>
    <property type="project" value="TreeGrafter"/>
</dbReference>
<dbReference type="PROSITE" id="PS51718">
    <property type="entry name" value="G_DYNAMIN_2"/>
    <property type="match status" value="1"/>
</dbReference>
<reference evidence="3" key="2">
    <citation type="submission" date="2024-10" db="UniProtKB">
        <authorList>
            <consortium name="EnsemblProtists"/>
        </authorList>
    </citation>
    <scope>IDENTIFICATION</scope>
</reference>
<sequence>MLLLAAPLLLLGAHDGPAWQGSPQADGLYAAYNQLAAFSQQCQLPIKTPQIVVVGQQTDGKSALIEALMGFQFNHVGGGTKTRRPIALQMQYRAECEEPRCFLFEGGRERQVGLQELKAYIEAENSRLEAEGAFEAEELIVRMDYKYCPNLSIIDTPGLLDFDSAAQSTAPSAATNARAVRELVVAQMSAAERVILCVEETRCWQSSAVRQLVGEVDPTFGRTVVVSTKLDTKLAQLSGTSDLLHFLAARPLRESHPRLLGGPFFTSVPSGRVGSSPLHGFATDGEYQDALARTEHANLEYLREVAAPAADAATQPGARSAVGISRLRRFLEDLLRERYLMSLTSIIGQLQAARERTSQQMAQADELLEELAPSRLRGLCSKYVSLFMERYDLTIAGTVATDTAPIGQTLAQERAEAGALCSDAALGADFSALVGEGGAGARLFGGAQFHRLLREFELGVRSLPSVLVTDEQLSNALGVDAQHDALCYGRAVCQAAMSHSLSQHHELLTRLASRVEHVVARMLLHAAATADEGISAAAGAGALRATARRSRMISETIGGFLRRPVEEAFSSLLRESLRECMQACYTDIRSVVAPRGGASEVSTLWPIFASPANDVTEDGEVASWAVGGWVGSGESAVDALVTRLVGAWRRQFALAVKRKVRYFLISLAERLPTHLLRSLHTMCDEPTSTSSLDVASARAALLEHKAGLETEHARATQLLDRFYSLRGQLEEGSRADRPAEALAAGRG</sequence>
<dbReference type="InterPro" id="IPR022812">
    <property type="entry name" value="Dynamin"/>
</dbReference>
<dbReference type="InterPro" id="IPR030381">
    <property type="entry name" value="G_DYNAMIN_dom"/>
</dbReference>
<accession>A0A0D3IUP8</accession>
<organism evidence="3 4">
    <name type="scientific">Emiliania huxleyi (strain CCMP1516)</name>
    <dbReference type="NCBI Taxonomy" id="280463"/>
    <lineage>
        <taxon>Eukaryota</taxon>
        <taxon>Haptista</taxon>
        <taxon>Haptophyta</taxon>
        <taxon>Prymnesiophyceae</taxon>
        <taxon>Isochrysidales</taxon>
        <taxon>Noelaerhabdaceae</taxon>
        <taxon>Emiliania</taxon>
    </lineage>
</organism>
<dbReference type="PRINTS" id="PR00195">
    <property type="entry name" value="DYNAMIN"/>
</dbReference>
<protein>
    <recommendedName>
        <fullName evidence="2">Dynamin-type G domain-containing protein</fullName>
    </recommendedName>
</protein>
<dbReference type="HOGENOM" id="CLU_011416_0_0_1"/>
<dbReference type="Gene3D" id="3.40.50.300">
    <property type="entry name" value="P-loop containing nucleotide triphosphate hydrolases"/>
    <property type="match status" value="1"/>
</dbReference>
<dbReference type="eggNOG" id="KOG0446">
    <property type="taxonomic scope" value="Eukaryota"/>
</dbReference>
<dbReference type="GO" id="GO:0003924">
    <property type="term" value="F:GTPase activity"/>
    <property type="evidence" value="ECO:0007669"/>
    <property type="project" value="InterPro"/>
</dbReference>
<feature type="signal peptide" evidence="1">
    <location>
        <begin position="1"/>
        <end position="18"/>
    </location>
</feature>
<dbReference type="PaxDb" id="2903-EOD14983"/>
<proteinExistence type="predicted"/>
<dbReference type="GO" id="GO:0008017">
    <property type="term" value="F:microtubule binding"/>
    <property type="evidence" value="ECO:0007669"/>
    <property type="project" value="TreeGrafter"/>
</dbReference>
<dbReference type="KEGG" id="ehx:EMIHUDRAFT_558392"/>
<dbReference type="AlphaFoldDB" id="A0A0D3IUP8"/>
<keyword evidence="1" id="KW-0732">Signal</keyword>
<evidence type="ECO:0000313" key="4">
    <source>
        <dbReference type="Proteomes" id="UP000013827"/>
    </source>
</evidence>
<dbReference type="InterPro" id="IPR045063">
    <property type="entry name" value="Dynamin_N"/>
</dbReference>
<dbReference type="InterPro" id="IPR001401">
    <property type="entry name" value="Dynamin_GTPase"/>
</dbReference>
<dbReference type="EnsemblProtists" id="EOD14983">
    <property type="protein sequence ID" value="EOD14983"/>
    <property type="gene ID" value="EMIHUDRAFT_558392"/>
</dbReference>
<dbReference type="PANTHER" id="PTHR11566:SF78">
    <property type="entry name" value="DYNAMIN-LIKE PROTEIN ARC5"/>
    <property type="match status" value="1"/>
</dbReference>
<name>A0A0D3IUP8_EMIH1</name>
<evidence type="ECO:0000313" key="3">
    <source>
        <dbReference type="EnsemblProtists" id="EOD14983"/>
    </source>
</evidence>
<evidence type="ECO:0000256" key="1">
    <source>
        <dbReference type="SAM" id="SignalP"/>
    </source>
</evidence>
<dbReference type="GO" id="GO:0005525">
    <property type="term" value="F:GTP binding"/>
    <property type="evidence" value="ECO:0007669"/>
    <property type="project" value="InterPro"/>
</dbReference>
<evidence type="ECO:0000259" key="2">
    <source>
        <dbReference type="PROSITE" id="PS51718"/>
    </source>
</evidence>
<feature type="domain" description="Dynamin-type G" evidence="2">
    <location>
        <begin position="45"/>
        <end position="344"/>
    </location>
</feature>
<dbReference type="SUPFAM" id="SSF52540">
    <property type="entry name" value="P-loop containing nucleoside triphosphate hydrolases"/>
    <property type="match status" value="1"/>
</dbReference>
<dbReference type="Pfam" id="PF00350">
    <property type="entry name" value="Dynamin_N"/>
    <property type="match status" value="1"/>
</dbReference>
<dbReference type="STRING" id="2903.R1BXT9"/>
<dbReference type="GO" id="GO:0005874">
    <property type="term" value="C:microtubule"/>
    <property type="evidence" value="ECO:0007669"/>
    <property type="project" value="TreeGrafter"/>
</dbReference>
<dbReference type="SMART" id="SM00053">
    <property type="entry name" value="DYNc"/>
    <property type="match status" value="1"/>
</dbReference>
<feature type="chain" id="PRO_5044224051" description="Dynamin-type G domain-containing protein" evidence="1">
    <location>
        <begin position="19"/>
        <end position="747"/>
    </location>
</feature>
<dbReference type="InterPro" id="IPR027417">
    <property type="entry name" value="P-loop_NTPase"/>
</dbReference>